<protein>
    <recommendedName>
        <fullName evidence="3">F-box domain-containing protein</fullName>
    </recommendedName>
</protein>
<proteinExistence type="predicted"/>
<evidence type="ECO:0008006" key="3">
    <source>
        <dbReference type="Google" id="ProtNLM"/>
    </source>
</evidence>
<organism evidence="1 2">
    <name type="scientific">Mycena chlorophos</name>
    <name type="common">Agaric fungus</name>
    <name type="synonym">Agaricus chlorophos</name>
    <dbReference type="NCBI Taxonomy" id="658473"/>
    <lineage>
        <taxon>Eukaryota</taxon>
        <taxon>Fungi</taxon>
        <taxon>Dikarya</taxon>
        <taxon>Basidiomycota</taxon>
        <taxon>Agaricomycotina</taxon>
        <taxon>Agaricomycetes</taxon>
        <taxon>Agaricomycetidae</taxon>
        <taxon>Agaricales</taxon>
        <taxon>Marasmiineae</taxon>
        <taxon>Mycenaceae</taxon>
        <taxon>Mycena</taxon>
    </lineage>
</organism>
<dbReference type="Proteomes" id="UP000613580">
    <property type="component" value="Unassembled WGS sequence"/>
</dbReference>
<evidence type="ECO:0000313" key="1">
    <source>
        <dbReference type="EMBL" id="KAF7323473.1"/>
    </source>
</evidence>
<dbReference type="AlphaFoldDB" id="A0A8H6TQT1"/>
<gene>
    <name evidence="1" type="ORF">HMN09_00128300</name>
</gene>
<dbReference type="EMBL" id="JACAZE010000001">
    <property type="protein sequence ID" value="KAF7323473.1"/>
    <property type="molecule type" value="Genomic_DNA"/>
</dbReference>
<name>A0A8H6TQT1_MYCCL</name>
<sequence>MSLIALPPEIFVLILASYCDIATLLALGQTCKALRPLSFSKAIWVLHIKRLQQQGLIARREAPDPSELSTEALVDLVKRVVLGPESWRVADGQESFEPHLEVARTTLPAPMPAERAGSDLQRLVTFLPGDDFLLVKGNDVDSLECWDIERARKIWHSKPPRENTRLLMDAVERCASGMFRFAMVYAALDNHRGDWIFEVVQLDIASDSDLDAVQTQLLELDIVGLPQVHWHHTEVQLYGDFGILNLFGTDELFLINWRAKTASRINILRVDYHVHSFNLTANCIILLLGRGIFPPHDSETVFAPICLQIYDPQSVALEPFESPAYFDNFPVQLSSTLSPILQQKITPAEPNGTEFPFALFVYPSPLVDDTFRVWACAYQRRAAFNTADLLLHHFSLALPTRNRTGQSARLEPAPAGPVETTLRTTRNGIIGPNNMHTSITYSGHGQLLRMASGSRGQSIHVLHPHGHQGLIELPELKPEGGGYVFMSPSLSGAWAYAERDEITILRFR</sequence>
<comment type="caution">
    <text evidence="1">The sequence shown here is derived from an EMBL/GenBank/DDBJ whole genome shotgun (WGS) entry which is preliminary data.</text>
</comment>
<dbReference type="InterPro" id="IPR036047">
    <property type="entry name" value="F-box-like_dom_sf"/>
</dbReference>
<reference evidence="1" key="1">
    <citation type="submission" date="2020-05" db="EMBL/GenBank/DDBJ databases">
        <title>Mycena genomes resolve the evolution of fungal bioluminescence.</title>
        <authorList>
            <person name="Tsai I.J."/>
        </authorList>
    </citation>
    <scope>NUCLEOTIDE SEQUENCE</scope>
    <source>
        <strain evidence="1">110903Hualien_Pintung</strain>
    </source>
</reference>
<dbReference type="SUPFAM" id="SSF81383">
    <property type="entry name" value="F-box domain"/>
    <property type="match status" value="1"/>
</dbReference>
<keyword evidence="2" id="KW-1185">Reference proteome</keyword>
<dbReference type="OrthoDB" id="3034290at2759"/>
<evidence type="ECO:0000313" key="2">
    <source>
        <dbReference type="Proteomes" id="UP000613580"/>
    </source>
</evidence>
<accession>A0A8H6TQT1</accession>